<dbReference type="GO" id="GO:0016567">
    <property type="term" value="P:protein ubiquitination"/>
    <property type="evidence" value="ECO:0007669"/>
    <property type="project" value="TreeGrafter"/>
</dbReference>
<dbReference type="GO" id="GO:0008270">
    <property type="term" value="F:zinc ion binding"/>
    <property type="evidence" value="ECO:0007669"/>
    <property type="project" value="UniProtKB-KW"/>
</dbReference>
<protein>
    <recommendedName>
        <fullName evidence="5">RING-type domain-containing protein</fullName>
    </recommendedName>
</protein>
<dbReference type="Pfam" id="PF13639">
    <property type="entry name" value="zf-RING_2"/>
    <property type="match status" value="1"/>
</dbReference>
<dbReference type="GO" id="GO:0061630">
    <property type="term" value="F:ubiquitin protein ligase activity"/>
    <property type="evidence" value="ECO:0007669"/>
    <property type="project" value="TreeGrafter"/>
</dbReference>
<dbReference type="PANTHER" id="PTHR46569">
    <property type="entry name" value="E3 UBIQUITIN-PROTEIN LIGASE TRAIP"/>
    <property type="match status" value="1"/>
</dbReference>
<dbReference type="GO" id="GO:0031297">
    <property type="term" value="P:replication fork processing"/>
    <property type="evidence" value="ECO:0007669"/>
    <property type="project" value="TreeGrafter"/>
</dbReference>
<dbReference type="OrthoDB" id="5845612at2759"/>
<keyword evidence="1 3" id="KW-0479">Metal-binding</keyword>
<dbReference type="PANTHER" id="PTHR46569:SF1">
    <property type="entry name" value="E3 UBIQUITIN-PROTEIN LIGASE RFWD3-RELATED"/>
    <property type="match status" value="1"/>
</dbReference>
<accession>A0A016S217</accession>
<evidence type="ECO:0000259" key="5">
    <source>
        <dbReference type="PROSITE" id="PS50089"/>
    </source>
</evidence>
<proteinExistence type="predicted"/>
<evidence type="ECO:0000256" key="4">
    <source>
        <dbReference type="SAM" id="Coils"/>
    </source>
</evidence>
<keyword evidence="7" id="KW-1185">Reference proteome</keyword>
<name>A0A016S217_9BILA</name>
<dbReference type="AlphaFoldDB" id="A0A016S217"/>
<keyword evidence="1 3" id="KW-0863">Zinc-finger</keyword>
<organism evidence="6 7">
    <name type="scientific">Ancylostoma ceylanicum</name>
    <dbReference type="NCBI Taxonomy" id="53326"/>
    <lineage>
        <taxon>Eukaryota</taxon>
        <taxon>Metazoa</taxon>
        <taxon>Ecdysozoa</taxon>
        <taxon>Nematoda</taxon>
        <taxon>Chromadorea</taxon>
        <taxon>Rhabditida</taxon>
        <taxon>Rhabditina</taxon>
        <taxon>Rhabditomorpha</taxon>
        <taxon>Strongyloidea</taxon>
        <taxon>Ancylostomatidae</taxon>
        <taxon>Ancylostomatinae</taxon>
        <taxon>Ancylostoma</taxon>
    </lineage>
</organism>
<evidence type="ECO:0000256" key="3">
    <source>
        <dbReference type="PROSITE-ProRule" id="PRU00175"/>
    </source>
</evidence>
<sequence length="162" mass="18894">MSQVRGRCVICTSTFISNNIAALQCGHTFHFDCVSKWVERSKTCPNCRVRTTERQIIKHLYFDAPDEFNVTQFISSDVQVETLSIALEKEKNGHLDALEEIRKLKDEVSSLQSKLDREKTRYREKVPSLEARNRQLEMMLINQQELEKALEKTKCRLRACEL</sequence>
<dbReference type="Proteomes" id="UP000024635">
    <property type="component" value="Unassembled WGS sequence"/>
</dbReference>
<dbReference type="GO" id="GO:0005634">
    <property type="term" value="C:nucleus"/>
    <property type="evidence" value="ECO:0007669"/>
    <property type="project" value="TreeGrafter"/>
</dbReference>
<feature type="domain" description="RING-type" evidence="5">
    <location>
        <begin position="8"/>
        <end position="48"/>
    </location>
</feature>
<comment type="caution">
    <text evidence="6">The sequence shown here is derived from an EMBL/GenBank/DDBJ whole genome shotgun (WGS) entry which is preliminary data.</text>
</comment>
<keyword evidence="2" id="KW-0862">Zinc</keyword>
<dbReference type="EMBL" id="JARK01001653">
    <property type="protein sequence ID" value="EYB84372.1"/>
    <property type="molecule type" value="Genomic_DNA"/>
</dbReference>
<dbReference type="SUPFAM" id="SSF57850">
    <property type="entry name" value="RING/U-box"/>
    <property type="match status" value="1"/>
</dbReference>
<reference evidence="7" key="1">
    <citation type="journal article" date="2015" name="Nat. Genet.">
        <title>The genome and transcriptome of the zoonotic hookworm Ancylostoma ceylanicum identify infection-specific gene families.</title>
        <authorList>
            <person name="Schwarz E.M."/>
            <person name="Hu Y."/>
            <person name="Antoshechkin I."/>
            <person name="Miller M.M."/>
            <person name="Sternberg P.W."/>
            <person name="Aroian R.V."/>
        </authorList>
    </citation>
    <scope>NUCLEOTIDE SEQUENCE</scope>
    <source>
        <strain evidence="7">HY135</strain>
    </source>
</reference>
<gene>
    <name evidence="6" type="primary">Acey_s0317.g2310</name>
    <name evidence="6" type="synonym">Acey-B0432.13</name>
    <name evidence="6" type="ORF">Y032_0317g2310</name>
</gene>
<dbReference type="GO" id="GO:0090734">
    <property type="term" value="C:site of DNA damage"/>
    <property type="evidence" value="ECO:0007669"/>
    <property type="project" value="TreeGrafter"/>
</dbReference>
<dbReference type="SMART" id="SM00184">
    <property type="entry name" value="RING"/>
    <property type="match status" value="1"/>
</dbReference>
<dbReference type="InterPro" id="IPR013083">
    <property type="entry name" value="Znf_RING/FYVE/PHD"/>
</dbReference>
<evidence type="ECO:0000256" key="2">
    <source>
        <dbReference type="ARBA" id="ARBA00022833"/>
    </source>
</evidence>
<evidence type="ECO:0000313" key="6">
    <source>
        <dbReference type="EMBL" id="EYB84372.1"/>
    </source>
</evidence>
<dbReference type="InterPro" id="IPR001841">
    <property type="entry name" value="Znf_RING"/>
</dbReference>
<dbReference type="PROSITE" id="PS50089">
    <property type="entry name" value="ZF_RING_2"/>
    <property type="match status" value="1"/>
</dbReference>
<dbReference type="Gene3D" id="3.30.40.10">
    <property type="entry name" value="Zinc/RING finger domain, C3HC4 (zinc finger)"/>
    <property type="match status" value="1"/>
</dbReference>
<dbReference type="InterPro" id="IPR052639">
    <property type="entry name" value="TRAIP_ubiq-protein_ligase"/>
</dbReference>
<evidence type="ECO:0000256" key="1">
    <source>
        <dbReference type="ARBA" id="ARBA00022771"/>
    </source>
</evidence>
<keyword evidence="4" id="KW-0175">Coiled coil</keyword>
<feature type="coiled-coil region" evidence="4">
    <location>
        <begin position="87"/>
        <end position="156"/>
    </location>
</feature>
<evidence type="ECO:0000313" key="7">
    <source>
        <dbReference type="Proteomes" id="UP000024635"/>
    </source>
</evidence>